<name>A0A2N8HDK1_9BACT</name>
<gene>
    <name evidence="1" type="ORF">CXU22_05225</name>
</gene>
<proteinExistence type="predicted"/>
<sequence>MAEMLAEKWEEAVPRTWEDCDRYLAAGRLANDPCALKAKKDGLGLVPDAAWKEEEGWKAVQVHLDGTVSFILFDEVGIPEPFFPGLCRVTVDHRSSTVVRLGYGAWKAGRAKALYRTSYCFDPKGKRMGEICDVSFPDGRNFNEWTFSHKPEGLFACRDESWALSGLRSYTRHTWGMKDGRLLWWRIEEIPLPDKELPDHREQGRQQAVYVSVMYFPEKGGPHPSLQINENVEKKESRCLFYDASGHGTALLVYRDGVLDRKQSWFFQPRMDAAAMAARERKARNGEERRMLKLLYRFAPYAERQREKPAPPGWAG</sequence>
<comment type="caution">
    <text evidence="1">The sequence shown here is derived from an EMBL/GenBank/DDBJ whole genome shotgun (WGS) entry which is preliminary data.</text>
</comment>
<evidence type="ECO:0000313" key="2">
    <source>
        <dbReference type="Proteomes" id="UP000236000"/>
    </source>
</evidence>
<accession>A0A2N8HDK1</accession>
<dbReference type="AlphaFoldDB" id="A0A2N8HDK1"/>
<dbReference type="Proteomes" id="UP000236000">
    <property type="component" value="Unassembled WGS sequence"/>
</dbReference>
<reference evidence="1 2" key="1">
    <citation type="journal article" date="2017" name="BMC Genomics">
        <title>Genome sequencing of 39 Akkermansia muciniphila isolates reveals its population structure, genomic and functional diverisity, and global distribution in mammalian gut microbiotas.</title>
        <authorList>
            <person name="Guo X."/>
            <person name="Li S."/>
            <person name="Zhang J."/>
            <person name="Wu F."/>
            <person name="Li X."/>
            <person name="Wu D."/>
            <person name="Zhang M."/>
            <person name="Ou Z."/>
            <person name="Jie Z."/>
            <person name="Yan Q."/>
            <person name="Li P."/>
            <person name="Yi J."/>
            <person name="Peng Y."/>
        </authorList>
    </citation>
    <scope>NUCLEOTIDE SEQUENCE [LARGE SCALE GENOMIC DNA]</scope>
    <source>
        <strain evidence="1 2">GP24</strain>
    </source>
</reference>
<organism evidence="1 2">
    <name type="scientific">Akkermansia muciniphila</name>
    <dbReference type="NCBI Taxonomy" id="239935"/>
    <lineage>
        <taxon>Bacteria</taxon>
        <taxon>Pseudomonadati</taxon>
        <taxon>Verrucomicrobiota</taxon>
        <taxon>Verrucomicrobiia</taxon>
        <taxon>Verrucomicrobiales</taxon>
        <taxon>Akkermansiaceae</taxon>
        <taxon>Akkermansia</taxon>
    </lineage>
</organism>
<dbReference type="EMBL" id="PJKA01000010">
    <property type="protein sequence ID" value="PNC18042.1"/>
    <property type="molecule type" value="Genomic_DNA"/>
</dbReference>
<evidence type="ECO:0000313" key="1">
    <source>
        <dbReference type="EMBL" id="PNC18042.1"/>
    </source>
</evidence>
<protein>
    <submittedName>
        <fullName evidence="1">Uncharacterized protein</fullName>
    </submittedName>
</protein>